<keyword evidence="1" id="KW-0436">Ligase</keyword>
<organism evidence="1 2">
    <name type="scientific">Stappia phage SI01</name>
    <dbReference type="NCBI Taxonomy" id="2847766"/>
    <lineage>
        <taxon>Viruses</taxon>
        <taxon>Duplodnaviria</taxon>
        <taxon>Heunggongvirae</taxon>
        <taxon>Uroviricota</taxon>
        <taxon>Caudoviricetes</taxon>
        <taxon>Autographivirales</taxon>
        <taxon>Dunnvirinae</taxon>
        <taxon>Songlingvirus</taxon>
        <taxon>Songlingvirus SI01</taxon>
    </lineage>
</organism>
<dbReference type="SUPFAM" id="SSF56091">
    <property type="entry name" value="DNA ligase/mRNA capping enzyme, catalytic domain"/>
    <property type="match status" value="1"/>
</dbReference>
<name>A0AAE7VIV0_9CAUD</name>
<dbReference type="EMBL" id="MZ462995">
    <property type="protein sequence ID" value="QXP44079.1"/>
    <property type="molecule type" value="Genomic_DNA"/>
</dbReference>
<evidence type="ECO:0000313" key="1">
    <source>
        <dbReference type="EMBL" id="QXP44079.1"/>
    </source>
</evidence>
<proteinExistence type="predicted"/>
<dbReference type="Proteomes" id="UP000827160">
    <property type="component" value="Segment"/>
</dbReference>
<dbReference type="Gene3D" id="3.30.470.30">
    <property type="entry name" value="DNA ligase/mRNA capping enzyme"/>
    <property type="match status" value="1"/>
</dbReference>
<keyword evidence="2" id="KW-1185">Reference proteome</keyword>
<dbReference type="Gene3D" id="3.30.1490.70">
    <property type="match status" value="1"/>
</dbReference>
<evidence type="ECO:0000313" key="2">
    <source>
        <dbReference type="Proteomes" id="UP000827160"/>
    </source>
</evidence>
<reference evidence="1" key="1">
    <citation type="submission" date="2021-06" db="EMBL/GenBank/DDBJ databases">
        <authorList>
            <person name="Nair S."/>
        </authorList>
    </citation>
    <scope>NUCLEOTIDE SEQUENCE</scope>
</reference>
<protein>
    <submittedName>
        <fullName evidence="1">ATP-dependent DNA ligase protein</fullName>
    </submittedName>
</protein>
<sequence length="311" mass="35271">MSEVIELVHPKWEPEKMIYPATVSLKLDGVPVRLSRNKLPRTRQNKDVYSIAHIQNFYMEHFAYCPDFEPVGEIWVPGMAFKDISGRVRDTKEQFTSAKLYVFDAVHLEHTDATYERRMEAMSLVLDDISSKLGKHRTDLPIILLRGVVCNNAAEAEEAHESFMQAVPEAEGTVLASLHRRFVAGRRSPYCSQKGVPEPTIDLEIIGFQEATDAAGEPLGRVGRLVARLVRLGPDGRRKSQQIGIGPGKLTHAEAKELWADYVSRKWYADRDRKIAKVKYKPDDTYAALRQPTFQSWHDHKSEPDTVGDLC</sequence>
<dbReference type="GO" id="GO:0016874">
    <property type="term" value="F:ligase activity"/>
    <property type="evidence" value="ECO:0007669"/>
    <property type="project" value="UniProtKB-KW"/>
</dbReference>
<accession>A0AAE7VIV0</accession>